<reference evidence="3" key="1">
    <citation type="submission" date="2014-04" db="EMBL/GenBank/DDBJ databases">
        <title>Evolutionary Origins and Diversification of the Mycorrhizal Mutualists.</title>
        <authorList>
            <consortium name="DOE Joint Genome Institute"/>
            <consortium name="Mycorrhizal Genomics Consortium"/>
            <person name="Kohler A."/>
            <person name="Kuo A."/>
            <person name="Nagy L.G."/>
            <person name="Floudas D."/>
            <person name="Copeland A."/>
            <person name="Barry K.W."/>
            <person name="Cichocki N."/>
            <person name="Veneault-Fourrey C."/>
            <person name="LaButti K."/>
            <person name="Lindquist E.A."/>
            <person name="Lipzen A."/>
            <person name="Lundell T."/>
            <person name="Morin E."/>
            <person name="Murat C."/>
            <person name="Riley R."/>
            <person name="Ohm R."/>
            <person name="Sun H."/>
            <person name="Tunlid A."/>
            <person name="Henrissat B."/>
            <person name="Grigoriev I.V."/>
            <person name="Hibbett D.S."/>
            <person name="Martin F."/>
        </authorList>
    </citation>
    <scope>NUCLEOTIDE SEQUENCE [LARGE SCALE GENOMIC DNA]</scope>
    <source>
        <strain evidence="3">FD-334 SS-4</strain>
    </source>
</reference>
<proteinExistence type="predicted"/>
<organism evidence="2 3">
    <name type="scientific">Hypholoma sublateritium (strain FD-334 SS-4)</name>
    <dbReference type="NCBI Taxonomy" id="945553"/>
    <lineage>
        <taxon>Eukaryota</taxon>
        <taxon>Fungi</taxon>
        <taxon>Dikarya</taxon>
        <taxon>Basidiomycota</taxon>
        <taxon>Agaricomycotina</taxon>
        <taxon>Agaricomycetes</taxon>
        <taxon>Agaricomycetidae</taxon>
        <taxon>Agaricales</taxon>
        <taxon>Agaricineae</taxon>
        <taxon>Strophariaceae</taxon>
        <taxon>Hypholoma</taxon>
    </lineage>
</organism>
<accession>A0A0D2PY18</accession>
<protein>
    <submittedName>
        <fullName evidence="2">Uncharacterized protein</fullName>
    </submittedName>
</protein>
<gene>
    <name evidence="2" type="ORF">HYPSUDRAFT_540899</name>
</gene>
<dbReference type="EMBL" id="KN817538">
    <property type="protein sequence ID" value="KJA24305.1"/>
    <property type="molecule type" value="Genomic_DNA"/>
</dbReference>
<dbReference type="AlphaFoldDB" id="A0A0D2PY18"/>
<evidence type="ECO:0000313" key="3">
    <source>
        <dbReference type="Proteomes" id="UP000054270"/>
    </source>
</evidence>
<feature type="region of interest" description="Disordered" evidence="1">
    <location>
        <begin position="207"/>
        <end position="239"/>
    </location>
</feature>
<dbReference type="Proteomes" id="UP000054270">
    <property type="component" value="Unassembled WGS sequence"/>
</dbReference>
<name>A0A0D2PY18_HYPSF</name>
<sequence>MRSLSWVRLDLALGCGSGPRRFPECPSCSTARWEGPMFNTFPPGVLAGLGSRLCPLTAGVHILSKECWKTAKYAILRGITQSARSSLGHYTARCPRFSRNAAQLAGPSPRYRRDCAPLMTALAKWRLRLASQPPPHPHIHVPRVRSWSEYLCASAAVRHRPRACQHIDRWITAAYARHGAVPPRSHRDAARASPPPHATACKAARTLDGARDAHPDRSCMTRAVPAPPMAAAVPRRRLS</sequence>
<evidence type="ECO:0000313" key="2">
    <source>
        <dbReference type="EMBL" id="KJA24305.1"/>
    </source>
</evidence>
<feature type="compositionally biased region" description="Basic and acidic residues" evidence="1">
    <location>
        <begin position="208"/>
        <end position="219"/>
    </location>
</feature>
<evidence type="ECO:0000256" key="1">
    <source>
        <dbReference type="SAM" id="MobiDB-lite"/>
    </source>
</evidence>
<keyword evidence="3" id="KW-1185">Reference proteome</keyword>